<evidence type="ECO:0008006" key="3">
    <source>
        <dbReference type="Google" id="ProtNLM"/>
    </source>
</evidence>
<reference evidence="1 2" key="1">
    <citation type="journal article" date="2014" name="ISME J.">
        <title>Candidatus Competibacter-lineage genomes retrieved from metagenomes reveal functional metabolic diversity.</title>
        <authorList>
            <person name="McIlroy S.J."/>
            <person name="Albertsen M."/>
            <person name="Andresen E.K."/>
            <person name="Saunders A.M."/>
            <person name="Kristiansen R."/>
            <person name="Stokholm-Bjerregaard M."/>
            <person name="Nielsen K.L."/>
            <person name="Nielsen P.H."/>
        </authorList>
    </citation>
    <scope>NUCLEOTIDE SEQUENCE [LARGE SCALE GENOMIC DNA]</scope>
    <source>
        <strain evidence="1 2">Run_B_J11</strain>
    </source>
</reference>
<dbReference type="OrthoDB" id="52741at2"/>
<gene>
    <name evidence="1" type="ORF">BN874_1860019</name>
</gene>
<dbReference type="RefSeq" id="WP_034431936.1">
    <property type="nucleotide sequence ID" value="NZ_CBTK010000097.1"/>
</dbReference>
<organism evidence="1 2">
    <name type="scientific">Candidatus Contendobacter odensis Run_B_J11</name>
    <dbReference type="NCBI Taxonomy" id="1400861"/>
    <lineage>
        <taxon>Bacteria</taxon>
        <taxon>Pseudomonadati</taxon>
        <taxon>Pseudomonadota</taxon>
        <taxon>Gammaproteobacteria</taxon>
        <taxon>Candidatus Competibacteraceae</taxon>
        <taxon>Candidatus Contendibacter</taxon>
    </lineage>
</organism>
<comment type="caution">
    <text evidence="1">The sequence shown here is derived from an EMBL/GenBank/DDBJ whole genome shotgun (WGS) entry which is preliminary data.</text>
</comment>
<dbReference type="NCBIfam" id="NF033450">
    <property type="entry name" value="BREX_PglZ_1_B"/>
    <property type="match status" value="1"/>
</dbReference>
<protein>
    <recommendedName>
        <fullName evidence="3">Alkaline phosphatase</fullName>
    </recommendedName>
</protein>
<evidence type="ECO:0000313" key="2">
    <source>
        <dbReference type="Proteomes" id="UP000019184"/>
    </source>
</evidence>
<dbReference type="EMBL" id="CBTK010000097">
    <property type="protein sequence ID" value="CDH44755.1"/>
    <property type="molecule type" value="Genomic_DNA"/>
</dbReference>
<accession>A0A7U7GAB3</accession>
<keyword evidence="2" id="KW-1185">Reference proteome</keyword>
<evidence type="ECO:0000313" key="1">
    <source>
        <dbReference type="EMBL" id="CDH44755.1"/>
    </source>
</evidence>
<dbReference type="AlphaFoldDB" id="A0A7U7GAB3"/>
<sequence>MTILTALLHALRDAAAYNSHELTAPRLILWPDEAQEWTPCIEVLRANHPALWSLGDYAPETATGPAVWLRYQLETHTSTAVPVIYLPGIGRPAFRSAAQCPKPAQHLFALQFQGQFWTQNNGKDWTPCAFLASAAGGLGLDVATDPDTQKALQESLRALLDVEVATLRGCKLEAADFRALVTKDPVRTLLRWMGDPARIQRELERAGSEWASFRAVCRDSYGFDPEKDGVLTATEKLTHGKAAWSLVWERYKEAPRAYPGIQQRLESLPPLSLFEEPSEYQPRTNQHAEKRLETDLLALATVSPQAALAKIKTLAAEHAPRATWVWATLGESPLALSIGHLREAAEVVQTSGTPTTWDALADDYATRGWQADRSVGQALAAARSSAATQAVTAAIRAIYLPWLEKFASLTQSLAATYPTTGPQHCRTLPVETGTVYLFADGLRLDLARCLETRLRAAGLAGEITLTWDWSALPTVTATAKPAWQPLAAKLGGPLEGVGFQVKERHTGKALVQARFKALLPELGLTFLEANALGLPTGCAWTEYGSVDTYGHEQGAKLAWRVEEELAGLQQRIADLLHAGWAKVHVITDHGWLMLPGGLPKAELPKHLTASRWSRCALPDPDAQHGYPLTAWFWDAAEAVVLAPGVSCFVAGMEYAHGGLTVQEALIPSLTVTAQVGGGTKAVVLKDLKWLGLRLNVVLEGAQGLTVDLRRQVADAATSLAASPMTGAATGQKTSLLVADDETLGTDAWLVVIDATGQPLLKHPVVIGER</sequence>
<dbReference type="Proteomes" id="UP000019184">
    <property type="component" value="Unassembled WGS sequence"/>
</dbReference>
<name>A0A7U7GAB3_9GAMM</name>
<proteinExistence type="predicted"/>